<feature type="transmembrane region" description="Helical" evidence="6">
    <location>
        <begin position="79"/>
        <end position="96"/>
    </location>
</feature>
<dbReference type="PANTHER" id="PTHR40064">
    <property type="entry name" value="MEMBRANE PROTEIN-RELATED"/>
    <property type="match status" value="1"/>
</dbReference>
<accession>A0A366EZ85</accession>
<keyword evidence="3 6" id="KW-0812">Transmembrane</keyword>
<feature type="domain" description="Putative aromatic acid exporter C-terminal" evidence="7">
    <location>
        <begin position="146"/>
        <end position="310"/>
    </location>
</feature>
<proteinExistence type="predicted"/>
<dbReference type="EMBL" id="QNRJ01000001">
    <property type="protein sequence ID" value="RBP07654.1"/>
    <property type="molecule type" value="Genomic_DNA"/>
</dbReference>
<evidence type="ECO:0000256" key="2">
    <source>
        <dbReference type="ARBA" id="ARBA00022475"/>
    </source>
</evidence>
<dbReference type="OrthoDB" id="357521at2"/>
<gene>
    <name evidence="8" type="ORF">DET59_10119</name>
</gene>
<sequence>MFRIGYRTLKTGIGTAVAISIAQWFQLDNFVSAGILTILCIQNTKKKSVNASWSRFLACVIAMVISAAFFEFIAYHPAVIGLLLLVFIPITVALNIKEGIVTSSVIILHIYSAGNVTPGLFQNELGIIVIGIGIALIMNLYMPSVDKEMIGYQEKIESNFYKIFCEMINYLRTNDSQWDGKEITETEQLLKEAKTIAFKDVENHFLRHENLYYLYFKMREKQFEILQRILPIATSISLTVEQGHRIAEFLDELSDHIHPGNTALLYLKKLYDMKVEFEQMDLPKTREEFETRAALYQFVQEMEQYLLLKSSFKGIKKDENDQKEVNYT</sequence>
<evidence type="ECO:0000256" key="5">
    <source>
        <dbReference type="ARBA" id="ARBA00023136"/>
    </source>
</evidence>
<organism evidence="8 9">
    <name type="scientific">Rossellomorea aquimaris</name>
    <dbReference type="NCBI Taxonomy" id="189382"/>
    <lineage>
        <taxon>Bacteria</taxon>
        <taxon>Bacillati</taxon>
        <taxon>Bacillota</taxon>
        <taxon>Bacilli</taxon>
        <taxon>Bacillales</taxon>
        <taxon>Bacillaceae</taxon>
        <taxon>Rossellomorea</taxon>
    </lineage>
</organism>
<name>A0A366EZ85_9BACI</name>
<reference evidence="8 9" key="1">
    <citation type="submission" date="2018-06" db="EMBL/GenBank/DDBJ databases">
        <title>Freshwater and sediment microbial communities from various areas in North America, analyzing microbe dynamics in response to fracking.</title>
        <authorList>
            <person name="Lamendella R."/>
        </authorList>
    </citation>
    <scope>NUCLEOTIDE SEQUENCE [LARGE SCALE GENOMIC DNA]</scope>
    <source>
        <strain evidence="8 9">97B</strain>
    </source>
</reference>
<evidence type="ECO:0000259" key="7">
    <source>
        <dbReference type="Pfam" id="PF11728"/>
    </source>
</evidence>
<evidence type="ECO:0000256" key="4">
    <source>
        <dbReference type="ARBA" id="ARBA00022989"/>
    </source>
</evidence>
<dbReference type="RefSeq" id="WP_113967534.1">
    <property type="nucleotide sequence ID" value="NZ_QNRJ01000001.1"/>
</dbReference>
<dbReference type="InterPro" id="IPR038323">
    <property type="entry name" value="ArAE_1_C_sf"/>
</dbReference>
<comment type="caution">
    <text evidence="8">The sequence shown here is derived from an EMBL/GenBank/DDBJ whole genome shotgun (WGS) entry which is preliminary data.</text>
</comment>
<evidence type="ECO:0000256" key="6">
    <source>
        <dbReference type="SAM" id="Phobius"/>
    </source>
</evidence>
<evidence type="ECO:0000256" key="3">
    <source>
        <dbReference type="ARBA" id="ARBA00022692"/>
    </source>
</evidence>
<evidence type="ECO:0000313" key="9">
    <source>
        <dbReference type="Proteomes" id="UP000252118"/>
    </source>
</evidence>
<comment type="subcellular location">
    <subcellularLocation>
        <location evidence="1">Cell membrane</location>
        <topology evidence="1">Multi-pass membrane protein</topology>
    </subcellularLocation>
</comment>
<dbReference type="InterPro" id="IPR021062">
    <property type="entry name" value="ArAE_1_C"/>
</dbReference>
<dbReference type="Gene3D" id="1.20.120.940">
    <property type="entry name" value="Putative aromatic acid exporter, C-terminal domain"/>
    <property type="match status" value="1"/>
</dbReference>
<protein>
    <submittedName>
        <fullName evidence="8">Uncharacterized membrane protein YgaE (UPF0421/DUF939 family)</fullName>
    </submittedName>
</protein>
<dbReference type="Pfam" id="PF11728">
    <property type="entry name" value="ArAE_1_C"/>
    <property type="match status" value="1"/>
</dbReference>
<feature type="transmembrane region" description="Helical" evidence="6">
    <location>
        <begin position="53"/>
        <end position="73"/>
    </location>
</feature>
<dbReference type="AlphaFoldDB" id="A0A366EZ85"/>
<keyword evidence="2" id="KW-1003">Cell membrane</keyword>
<dbReference type="PANTHER" id="PTHR40064:SF1">
    <property type="entry name" value="MEMBRANE PROTEIN"/>
    <property type="match status" value="1"/>
</dbReference>
<dbReference type="Pfam" id="PF06081">
    <property type="entry name" value="ArAE_1"/>
    <property type="match status" value="1"/>
</dbReference>
<dbReference type="Proteomes" id="UP000252118">
    <property type="component" value="Unassembled WGS sequence"/>
</dbReference>
<evidence type="ECO:0000313" key="8">
    <source>
        <dbReference type="EMBL" id="RBP07654.1"/>
    </source>
</evidence>
<keyword evidence="5 6" id="KW-0472">Membrane</keyword>
<keyword evidence="4 6" id="KW-1133">Transmembrane helix</keyword>
<evidence type="ECO:0000256" key="1">
    <source>
        <dbReference type="ARBA" id="ARBA00004651"/>
    </source>
</evidence>
<dbReference type="InterPro" id="IPR052984">
    <property type="entry name" value="UPF0421"/>
</dbReference>
<dbReference type="InterPro" id="IPR010343">
    <property type="entry name" value="ArAE_1"/>
</dbReference>
<feature type="transmembrane region" description="Helical" evidence="6">
    <location>
        <begin position="127"/>
        <end position="145"/>
    </location>
</feature>
<dbReference type="GO" id="GO:0005886">
    <property type="term" value="C:plasma membrane"/>
    <property type="evidence" value="ECO:0007669"/>
    <property type="project" value="UniProtKB-SubCell"/>
</dbReference>